<dbReference type="PROSITE" id="PS00061">
    <property type="entry name" value="ADH_SHORT"/>
    <property type="match status" value="1"/>
</dbReference>
<evidence type="ECO:0000313" key="3">
    <source>
        <dbReference type="EMBL" id="EAA24571.1"/>
    </source>
</evidence>
<dbReference type="InterPro" id="IPR036291">
    <property type="entry name" value="NAD(P)-bd_dom_sf"/>
</dbReference>
<dbReference type="InterPro" id="IPR020904">
    <property type="entry name" value="Sc_DH/Rdtase_CS"/>
</dbReference>
<dbReference type="GO" id="GO:0016616">
    <property type="term" value="F:oxidoreductase activity, acting on the CH-OH group of donors, NAD or NADP as acceptor"/>
    <property type="evidence" value="ECO:0007669"/>
    <property type="project" value="TreeGrafter"/>
</dbReference>
<dbReference type="FunFam" id="3.40.50.720:FF:000173">
    <property type="entry name" value="3-oxoacyl-[acyl-carrier protein] reductase"/>
    <property type="match status" value="1"/>
</dbReference>
<organism evidence="3 4">
    <name type="scientific">Fusobacterium vincentii ATCC 49256</name>
    <dbReference type="NCBI Taxonomy" id="209882"/>
    <lineage>
        <taxon>Bacteria</taxon>
        <taxon>Fusobacteriati</taxon>
        <taxon>Fusobacteriota</taxon>
        <taxon>Fusobacteriia</taxon>
        <taxon>Fusobacteriales</taxon>
        <taxon>Fusobacteriaceae</taxon>
        <taxon>Fusobacterium</taxon>
    </lineage>
</organism>
<evidence type="ECO:0000256" key="1">
    <source>
        <dbReference type="ARBA" id="ARBA00006484"/>
    </source>
</evidence>
<dbReference type="GO" id="GO:0006633">
    <property type="term" value="P:fatty acid biosynthetic process"/>
    <property type="evidence" value="ECO:0007669"/>
    <property type="project" value="TreeGrafter"/>
</dbReference>
<sequence>MLRDREAILTFVDEVEKEYGKIDILVNNAGITKDGLLMRMTEDQWDAVINVNLKGVFNMTQAVSRSMLKARKGSIITLSSVVGLHGNAGQTNYAATKGGVVAMSKTWAKEFGGRNVRANCVAPGFIQTPMTDVLSEDTIKGMLDATPLGRLGQVEDIANAVLFLASDESSFITGEVISVSGGLML</sequence>
<dbReference type="InterPro" id="IPR002347">
    <property type="entry name" value="SDR_fam"/>
</dbReference>
<comment type="caution">
    <text evidence="3">The sequence shown here is derived from an EMBL/GenBank/DDBJ whole genome shotgun (WGS) entry which is preliminary data.</text>
</comment>
<dbReference type="SUPFAM" id="SSF51735">
    <property type="entry name" value="NAD(P)-binding Rossmann-fold domains"/>
    <property type="match status" value="1"/>
</dbReference>
<protein>
    <submittedName>
        <fullName evidence="3">SHORT CHAIN DEHYDROGENASE</fullName>
    </submittedName>
</protein>
<keyword evidence="2" id="KW-0560">Oxidoreductase</keyword>
<dbReference type="Proteomes" id="UP000006454">
    <property type="component" value="Unassembled WGS sequence"/>
</dbReference>
<dbReference type="EMBL" id="AABF01000024">
    <property type="protein sequence ID" value="EAA24571.1"/>
    <property type="molecule type" value="Genomic_DNA"/>
</dbReference>
<dbReference type="PANTHER" id="PTHR42760">
    <property type="entry name" value="SHORT-CHAIN DEHYDROGENASES/REDUCTASES FAMILY MEMBER"/>
    <property type="match status" value="1"/>
</dbReference>
<dbReference type="PRINTS" id="PR00080">
    <property type="entry name" value="SDRFAMILY"/>
</dbReference>
<comment type="similarity">
    <text evidence="1">Belongs to the short-chain dehydrogenases/reductases (SDR) family.</text>
</comment>
<dbReference type="PRINTS" id="PR00081">
    <property type="entry name" value="GDHRDH"/>
</dbReference>
<proteinExistence type="inferred from homology"/>
<evidence type="ECO:0000313" key="4">
    <source>
        <dbReference type="Proteomes" id="UP000006454"/>
    </source>
</evidence>
<accession>Q7P2W9</accession>
<dbReference type="Gene3D" id="3.40.50.720">
    <property type="entry name" value="NAD(P)-binding Rossmann-like Domain"/>
    <property type="match status" value="1"/>
</dbReference>
<dbReference type="AlphaFoldDB" id="Q7P2W9"/>
<reference evidence="3 4" key="1">
    <citation type="journal article" date="2003" name="Genome Res.">
        <title>Genome analysis of F. nucleatum sub spp vincentii and its comparison with the genome of F. nucleatum ATCC 25586.</title>
        <authorList>
            <person name="Kapatral V."/>
            <person name="Ivanova N."/>
            <person name="Anderson I."/>
            <person name="Reznik G."/>
            <person name="Bhattacharyya A."/>
            <person name="Gardner W.L."/>
            <person name="Mikhailova N."/>
            <person name="Lapidus A."/>
            <person name="Larsen N."/>
            <person name="D'Souza M."/>
            <person name="Walunas T."/>
            <person name="Haselkorn R."/>
            <person name="Overbeek R."/>
            <person name="Kyrpides N."/>
        </authorList>
    </citation>
    <scope>NUCLEOTIDE SEQUENCE [LARGE SCALE GENOMIC DNA]</scope>
    <source>
        <strain evidence="3 4">ATCC 49256</strain>
    </source>
</reference>
<dbReference type="GO" id="GO:0048038">
    <property type="term" value="F:quinone binding"/>
    <property type="evidence" value="ECO:0007669"/>
    <property type="project" value="TreeGrafter"/>
</dbReference>
<evidence type="ECO:0000256" key="2">
    <source>
        <dbReference type="ARBA" id="ARBA00023002"/>
    </source>
</evidence>
<dbReference type="PANTHER" id="PTHR42760:SF133">
    <property type="entry name" value="3-OXOACYL-[ACYL-CARRIER-PROTEIN] REDUCTASE"/>
    <property type="match status" value="1"/>
</dbReference>
<gene>
    <name evidence="3" type="ORF">FNV1732</name>
</gene>
<dbReference type="Pfam" id="PF13561">
    <property type="entry name" value="adh_short_C2"/>
    <property type="match status" value="1"/>
</dbReference>
<name>Q7P2W9_FUSVC</name>